<reference evidence="9" key="2">
    <citation type="submission" date="2025-08" db="UniProtKB">
        <authorList>
            <consortium name="Ensembl"/>
        </authorList>
    </citation>
    <scope>IDENTIFICATION</scope>
</reference>
<dbReference type="GeneTree" id="ENSGT00390000008714"/>
<dbReference type="InterPro" id="IPR001875">
    <property type="entry name" value="DED_dom"/>
</dbReference>
<dbReference type="PANTHER" id="PTHR15205:SF1">
    <property type="entry name" value="DNA-BINDING DEATH EFFECTOR DOMAIN-CONTAINING PROTEIN 2"/>
    <property type="match status" value="1"/>
</dbReference>
<dbReference type="AlphaFoldDB" id="A0A669B1K3"/>
<dbReference type="PANTHER" id="PTHR15205">
    <property type="entry name" value="DEATH EFFECTOR DOMAIN-CONTAINING PROTEIN"/>
    <property type="match status" value="1"/>
</dbReference>
<sequence>MAAVHHQGYPLRDSLYWDETECLNYYGMLSLHEVFEVVGSQLTETDIEVLSFLLNETCSATHPLDPAGWTVEPREDNPDDPGVAPSPQLLKAWQRLKPTVSQQPFLDPKPKSGLELLLQLERRGYLSDGNLAPLLQLLRVLTRHDLLPLVSHKKRRTVSPERIVQRYEIESTESVCTSGISSSCRETETPLTSFAHQLETGIYTPVAGPCASRRRKKRGNGWSRKSKKTSRESLPLPPPPAPQKVSCDIRLRVRAEYLEHESALRNGVASDKRQPLERQFELFSQASSLLRARDLGSIVCDIKFTELANLEAFWSDYLSGALLEALKGVFITDSLRNAAGSEGVRLLISVDQDDYEEGRRLLRAKKMMSSSNDGHPETHWDS</sequence>
<evidence type="ECO:0000256" key="2">
    <source>
        <dbReference type="ARBA" id="ARBA00022703"/>
    </source>
</evidence>
<dbReference type="OrthoDB" id="6422954at2759"/>
<name>A0A669B1K3_ORENI</name>
<dbReference type="Pfam" id="PF20694">
    <property type="entry name" value="TRADD-like_N"/>
    <property type="match status" value="1"/>
</dbReference>
<evidence type="ECO:0000256" key="6">
    <source>
        <dbReference type="ARBA" id="ARBA00023242"/>
    </source>
</evidence>
<dbReference type="FunFam" id="1.10.533.10:FF:000097">
    <property type="entry name" value="Death effector domain-containing 1"/>
    <property type="match status" value="1"/>
</dbReference>
<dbReference type="GO" id="GO:0005730">
    <property type="term" value="C:nucleolus"/>
    <property type="evidence" value="ECO:0007669"/>
    <property type="project" value="UniProtKB-SubCell"/>
</dbReference>
<protein>
    <submittedName>
        <fullName evidence="9">Death effector domain-containing 1</fullName>
    </submittedName>
</protein>
<dbReference type="Ensembl" id="ENSONIT00000045750.1">
    <property type="protein sequence ID" value="ENSONIP00000029260.1"/>
    <property type="gene ID" value="ENSONIG00000013103.2"/>
</dbReference>
<organism evidence="9 10">
    <name type="scientific">Oreochromis niloticus</name>
    <name type="common">Nile tilapia</name>
    <name type="synonym">Tilapia nilotica</name>
    <dbReference type="NCBI Taxonomy" id="8128"/>
    <lineage>
        <taxon>Eukaryota</taxon>
        <taxon>Metazoa</taxon>
        <taxon>Chordata</taxon>
        <taxon>Craniata</taxon>
        <taxon>Vertebrata</taxon>
        <taxon>Euteleostomi</taxon>
        <taxon>Actinopterygii</taxon>
        <taxon>Neopterygii</taxon>
        <taxon>Teleostei</taxon>
        <taxon>Neoteleostei</taxon>
        <taxon>Acanthomorphata</taxon>
        <taxon>Ovalentaria</taxon>
        <taxon>Cichlomorphae</taxon>
        <taxon>Cichliformes</taxon>
        <taxon>Cichlidae</taxon>
        <taxon>African cichlids</taxon>
        <taxon>Pseudocrenilabrinae</taxon>
        <taxon>Oreochromini</taxon>
        <taxon>Oreochromis</taxon>
    </lineage>
</organism>
<comment type="subcellular location">
    <subcellularLocation>
        <location evidence="1">Nucleus</location>
        <location evidence="1">Nucleolus</location>
    </subcellularLocation>
</comment>
<accession>A0A669B1K3</accession>
<evidence type="ECO:0000256" key="1">
    <source>
        <dbReference type="ARBA" id="ARBA00004604"/>
    </source>
</evidence>
<feature type="domain" description="DED" evidence="8">
    <location>
        <begin position="30"/>
        <end position="152"/>
    </location>
</feature>
<keyword evidence="5" id="KW-0804">Transcription</keyword>
<feature type="compositionally biased region" description="Basic residues" evidence="7">
    <location>
        <begin position="212"/>
        <end position="228"/>
    </location>
</feature>
<dbReference type="KEGG" id="onl:100689771"/>
<gene>
    <name evidence="9" type="primary">DEDD2</name>
    <name evidence="9" type="synonym">dedd1</name>
</gene>
<dbReference type="GeneID" id="100689771"/>
<feature type="region of interest" description="Disordered" evidence="7">
    <location>
        <begin position="207"/>
        <end position="243"/>
    </location>
</feature>
<dbReference type="Gene3D" id="1.10.533.10">
    <property type="entry name" value="Death Domain, Fas"/>
    <property type="match status" value="1"/>
</dbReference>
<dbReference type="InterPro" id="IPR038856">
    <property type="entry name" value="DEDD/DEDD2"/>
</dbReference>
<proteinExistence type="predicted"/>
<dbReference type="InterPro" id="IPR011029">
    <property type="entry name" value="DEATH-like_dom_sf"/>
</dbReference>
<evidence type="ECO:0000313" key="10">
    <source>
        <dbReference type="Proteomes" id="UP000005207"/>
    </source>
</evidence>
<reference evidence="10" key="1">
    <citation type="submission" date="2012-01" db="EMBL/GenBank/DDBJ databases">
        <title>The Genome Sequence of Oreochromis niloticus (Nile Tilapia).</title>
        <authorList>
            <consortium name="Broad Institute Genome Assembly Team"/>
            <consortium name="Broad Institute Sequencing Platform"/>
            <person name="Di Palma F."/>
            <person name="Johnson J."/>
            <person name="Lander E.S."/>
            <person name="Lindblad-Toh K."/>
        </authorList>
    </citation>
    <scope>NUCLEOTIDE SEQUENCE [LARGE SCALE GENOMIC DNA]</scope>
</reference>
<dbReference type="InParanoid" id="A0A669B1K3"/>
<keyword evidence="4" id="KW-0238">DNA-binding</keyword>
<keyword evidence="2" id="KW-0053">Apoptosis</keyword>
<dbReference type="GO" id="GO:0003677">
    <property type="term" value="F:DNA binding"/>
    <property type="evidence" value="ECO:0007669"/>
    <property type="project" value="UniProtKB-KW"/>
</dbReference>
<keyword evidence="6" id="KW-0539">Nucleus</keyword>
<evidence type="ECO:0000313" key="9">
    <source>
        <dbReference type="Ensembl" id="ENSONIP00000029260.1"/>
    </source>
</evidence>
<keyword evidence="10" id="KW-1185">Reference proteome</keyword>
<keyword evidence="3" id="KW-0805">Transcription regulation</keyword>
<evidence type="ECO:0000259" key="8">
    <source>
        <dbReference type="PROSITE" id="PS50168"/>
    </source>
</evidence>
<dbReference type="GO" id="GO:0042981">
    <property type="term" value="P:regulation of apoptotic process"/>
    <property type="evidence" value="ECO:0007669"/>
    <property type="project" value="InterPro"/>
</dbReference>
<evidence type="ECO:0000256" key="5">
    <source>
        <dbReference type="ARBA" id="ARBA00023163"/>
    </source>
</evidence>
<dbReference type="CTD" id="58125"/>
<evidence type="ECO:0000256" key="7">
    <source>
        <dbReference type="SAM" id="MobiDB-lite"/>
    </source>
</evidence>
<dbReference type="PROSITE" id="PS50168">
    <property type="entry name" value="DED"/>
    <property type="match status" value="1"/>
</dbReference>
<evidence type="ECO:0000256" key="4">
    <source>
        <dbReference type="ARBA" id="ARBA00023125"/>
    </source>
</evidence>
<dbReference type="OMA" id="GHPETHW"/>
<dbReference type="Proteomes" id="UP000005207">
    <property type="component" value="Linkage group LG11"/>
</dbReference>
<reference evidence="9" key="3">
    <citation type="submission" date="2025-09" db="UniProtKB">
        <authorList>
            <consortium name="Ensembl"/>
        </authorList>
    </citation>
    <scope>IDENTIFICATION</scope>
</reference>
<dbReference type="InterPro" id="IPR049341">
    <property type="entry name" value="TRADD-like_N"/>
</dbReference>
<dbReference type="GO" id="GO:0008625">
    <property type="term" value="P:extrinsic apoptotic signaling pathway via death domain receptors"/>
    <property type="evidence" value="ECO:0007669"/>
    <property type="project" value="TreeGrafter"/>
</dbReference>
<evidence type="ECO:0000256" key="3">
    <source>
        <dbReference type="ARBA" id="ARBA00023015"/>
    </source>
</evidence>
<dbReference type="SUPFAM" id="SSF47986">
    <property type="entry name" value="DEATH domain"/>
    <property type="match status" value="1"/>
</dbReference>